<gene>
    <name evidence="2" type="ORF">SAMN05192583_1510</name>
</gene>
<reference evidence="3" key="1">
    <citation type="submission" date="2016-10" db="EMBL/GenBank/DDBJ databases">
        <authorList>
            <person name="Varghese N."/>
            <person name="Submissions S."/>
        </authorList>
    </citation>
    <scope>NUCLEOTIDE SEQUENCE [LARGE SCALE GENOMIC DNA]</scope>
    <source>
        <strain evidence="3">S6-262</strain>
    </source>
</reference>
<keyword evidence="1" id="KW-1133">Transmembrane helix</keyword>
<dbReference type="OrthoDB" id="7422621at2"/>
<keyword evidence="1" id="KW-0812">Transmembrane</keyword>
<comment type="subcellular location">
    <subcellularLocation>
        <location evidence="1">Cell inner membrane</location>
        <topology evidence="1">Multi-pass membrane protein</topology>
    </subcellularLocation>
</comment>
<dbReference type="Proteomes" id="UP000199206">
    <property type="component" value="Unassembled WGS sequence"/>
</dbReference>
<keyword evidence="1" id="KW-0813">Transport</keyword>
<keyword evidence="3" id="KW-1185">Reference proteome</keyword>
<dbReference type="PANTHER" id="PTHR34300:SF2">
    <property type="entry name" value="QUEUOSINE PRECURSOR TRANSPORTER-RELATED"/>
    <property type="match status" value="1"/>
</dbReference>
<dbReference type="RefSeq" id="WP_093665044.1">
    <property type="nucleotide sequence ID" value="NZ_FOCF01000003.1"/>
</dbReference>
<accession>A0A1H8C996</accession>
<dbReference type="STRING" id="1166340.SAMN05192583_1510"/>
<feature type="transmembrane region" description="Helical" evidence="1">
    <location>
        <begin position="93"/>
        <end position="115"/>
    </location>
</feature>
<feature type="transmembrane region" description="Helical" evidence="1">
    <location>
        <begin position="23"/>
        <end position="42"/>
    </location>
</feature>
<feature type="transmembrane region" description="Helical" evidence="1">
    <location>
        <begin position="127"/>
        <end position="148"/>
    </location>
</feature>
<organism evidence="2 3">
    <name type="scientific">Sphingomonas gellani</name>
    <dbReference type="NCBI Taxonomy" id="1166340"/>
    <lineage>
        <taxon>Bacteria</taxon>
        <taxon>Pseudomonadati</taxon>
        <taxon>Pseudomonadota</taxon>
        <taxon>Alphaproteobacteria</taxon>
        <taxon>Sphingomonadales</taxon>
        <taxon>Sphingomonadaceae</taxon>
        <taxon>Sphingomonas</taxon>
    </lineage>
</organism>
<keyword evidence="1" id="KW-0472">Membrane</keyword>
<dbReference type="GO" id="GO:0022857">
    <property type="term" value="F:transmembrane transporter activity"/>
    <property type="evidence" value="ECO:0007669"/>
    <property type="project" value="UniProtKB-UniRule"/>
</dbReference>
<protein>
    <recommendedName>
        <fullName evidence="1">Probable queuosine precursor transporter</fullName>
        <shortName evidence="1">Q precursor transporter</shortName>
    </recommendedName>
</protein>
<comment type="similarity">
    <text evidence="1">Belongs to the vitamin uptake transporter (VUT/ECF) (TC 2.A.88) family. Q precursor transporter subfamily.</text>
</comment>
<evidence type="ECO:0000256" key="1">
    <source>
        <dbReference type="HAMAP-Rule" id="MF_02088"/>
    </source>
</evidence>
<evidence type="ECO:0000313" key="3">
    <source>
        <dbReference type="Proteomes" id="UP000199206"/>
    </source>
</evidence>
<dbReference type="Pfam" id="PF02592">
    <property type="entry name" value="Vut_1"/>
    <property type="match status" value="1"/>
</dbReference>
<dbReference type="NCBIfam" id="TIGR00697">
    <property type="entry name" value="queuosine precursor transporter"/>
    <property type="match status" value="1"/>
</dbReference>
<dbReference type="AlphaFoldDB" id="A0A1H8C996"/>
<dbReference type="EMBL" id="FOCF01000003">
    <property type="protein sequence ID" value="SEM91643.1"/>
    <property type="molecule type" value="Genomic_DNA"/>
</dbReference>
<name>A0A1H8C996_9SPHN</name>
<dbReference type="GO" id="GO:0005886">
    <property type="term" value="C:plasma membrane"/>
    <property type="evidence" value="ECO:0007669"/>
    <property type="project" value="UniProtKB-SubCell"/>
</dbReference>
<evidence type="ECO:0000313" key="2">
    <source>
        <dbReference type="EMBL" id="SEM91643.1"/>
    </source>
</evidence>
<feature type="transmembrane region" description="Helical" evidence="1">
    <location>
        <begin position="62"/>
        <end position="81"/>
    </location>
</feature>
<keyword evidence="1" id="KW-1003">Cell membrane</keyword>
<dbReference type="HAMAP" id="MF_02088">
    <property type="entry name" value="Q_prec_transport"/>
    <property type="match status" value="1"/>
</dbReference>
<sequence>MATHASAAPPASAVAAPLISRSLFAFSIFYGGMVCIAGVLGNKQVSLGPLSLVGPMVGLGPLAIEAGIFAFLLLVVTSSAVAELHGRSVANKLVVFGFVPLVVSILLSVLVRALPAASDMIPANRDAIQLVLGGTWRIWLGGIIAYGISQTLNVTVFSALKGREGSHLLWLRAAVSSILSQVVDSLLFVTIAFAGVFPIGELLMGQMIVKVILSALLVPPALYLFVALGRRLDGQAMRA</sequence>
<dbReference type="PANTHER" id="PTHR34300">
    <property type="entry name" value="QUEUOSINE PRECURSOR TRANSPORTER-RELATED"/>
    <property type="match status" value="1"/>
</dbReference>
<feature type="transmembrane region" description="Helical" evidence="1">
    <location>
        <begin position="169"/>
        <end position="195"/>
    </location>
</feature>
<keyword evidence="1" id="KW-0997">Cell inner membrane</keyword>
<proteinExistence type="inferred from homology"/>
<dbReference type="InterPro" id="IPR003744">
    <property type="entry name" value="YhhQ"/>
</dbReference>
<comment type="function">
    <text evidence="1">Involved in the import of queuosine (Q) precursors, required for Q precursor salvage.</text>
</comment>
<feature type="transmembrane region" description="Helical" evidence="1">
    <location>
        <begin position="207"/>
        <end position="228"/>
    </location>
</feature>